<dbReference type="Gene3D" id="3.40.250.10">
    <property type="entry name" value="Rhodanese-like domain"/>
    <property type="match status" value="2"/>
</dbReference>
<dbReference type="GO" id="GO:0004792">
    <property type="term" value="F:thiosulfate-cyanide sulfurtransferase activity"/>
    <property type="evidence" value="ECO:0007669"/>
    <property type="project" value="InterPro"/>
</dbReference>
<comment type="caution">
    <text evidence="4">The sequence shown here is derived from an EMBL/GenBank/DDBJ whole genome shotgun (WGS) entry which is preliminary data.</text>
</comment>
<keyword evidence="1" id="KW-0677">Repeat</keyword>
<dbReference type="PANTHER" id="PTHR43855">
    <property type="entry name" value="THIOSULFATE SULFURTRANSFERASE"/>
    <property type="match status" value="1"/>
</dbReference>
<evidence type="ECO:0000256" key="2">
    <source>
        <dbReference type="RuleBase" id="RU000507"/>
    </source>
</evidence>
<dbReference type="AlphaFoldDB" id="Q1N257"/>
<dbReference type="EMBL" id="AAQH01000008">
    <property type="protein sequence ID" value="EAT12307.1"/>
    <property type="molecule type" value="Genomic_DNA"/>
</dbReference>
<feature type="domain" description="Rhodanese" evidence="3">
    <location>
        <begin position="157"/>
        <end position="269"/>
    </location>
</feature>
<sequence>MALPLIIEPQDLQAAMQASQKLLIIDLGKAETYQQAHVPGAVHVPPADIQLGTKPAPGKLPPAQQLSLLFSRLGLTPDTHVVVYDDDGGPWAGRMIWVLDSIGHRDYSFLNGGIHAWLAEKMPVESQSAQPQASDYTVGEIDTSVSITKNELLKAIQENQIQIWDARSYQEYTGEKAVSARGGHLPGARSYEFSRALDMNAHMRLRPLDSIKQELMDMGINGEQTIATHCQTHRRSGLTYVICKALGWPVQAYDGSWSEWGNDESTPINTGEQP</sequence>
<dbReference type="OrthoDB" id="9781034at2"/>
<dbReference type="Pfam" id="PF00581">
    <property type="entry name" value="Rhodanese"/>
    <property type="match status" value="2"/>
</dbReference>
<evidence type="ECO:0000259" key="3">
    <source>
        <dbReference type="PROSITE" id="PS50206"/>
    </source>
</evidence>
<dbReference type="CDD" id="cd01449">
    <property type="entry name" value="TST_Repeat_2"/>
    <property type="match status" value="1"/>
</dbReference>
<dbReference type="HOGENOM" id="CLU_031618_1_7_6"/>
<keyword evidence="2 4" id="KW-0808">Transferase</keyword>
<dbReference type="PROSITE" id="PS00683">
    <property type="entry name" value="RHODANESE_2"/>
    <property type="match status" value="1"/>
</dbReference>
<dbReference type="InterPro" id="IPR001763">
    <property type="entry name" value="Rhodanese-like_dom"/>
</dbReference>
<dbReference type="SMART" id="SM00450">
    <property type="entry name" value="RHOD"/>
    <property type="match status" value="2"/>
</dbReference>
<protein>
    <recommendedName>
        <fullName evidence="2">Sulfurtransferase</fullName>
    </recommendedName>
</protein>
<dbReference type="InterPro" id="IPR001307">
    <property type="entry name" value="Thiosulphate_STrfase_CS"/>
</dbReference>
<dbReference type="RefSeq" id="WP_007018358.1">
    <property type="nucleotide sequence ID" value="NZ_CH724116.1"/>
</dbReference>
<dbReference type="PROSITE" id="PS00380">
    <property type="entry name" value="RHODANESE_1"/>
    <property type="match status" value="1"/>
</dbReference>
<accession>Q1N257</accession>
<dbReference type="STRING" id="207949.RED65_15748"/>
<dbReference type="PROSITE" id="PS50206">
    <property type="entry name" value="RHODANESE_3"/>
    <property type="match status" value="2"/>
</dbReference>
<dbReference type="InterPro" id="IPR051126">
    <property type="entry name" value="Thiosulfate_sulfurtransferase"/>
</dbReference>
<evidence type="ECO:0000313" key="4">
    <source>
        <dbReference type="EMBL" id="EAT12307.1"/>
    </source>
</evidence>
<feature type="domain" description="Rhodanese" evidence="3">
    <location>
        <begin position="18"/>
        <end position="126"/>
    </location>
</feature>
<proteinExistence type="predicted"/>
<dbReference type="InterPro" id="IPR036873">
    <property type="entry name" value="Rhodanese-like_dom_sf"/>
</dbReference>
<dbReference type="Proteomes" id="UP000004263">
    <property type="component" value="Unassembled WGS sequence"/>
</dbReference>
<dbReference type="PANTHER" id="PTHR43855:SF1">
    <property type="entry name" value="THIOSULFATE SULFURTRANSFERASE"/>
    <property type="match status" value="1"/>
</dbReference>
<keyword evidence="5" id="KW-1185">Reference proteome</keyword>
<reference evidence="4 5" key="1">
    <citation type="submission" date="2006-03" db="EMBL/GenBank/DDBJ databases">
        <authorList>
            <person name="Pinhassi J."/>
            <person name="Pedros-Alio C."/>
            <person name="Ferriera S."/>
            <person name="Johnson J."/>
            <person name="Kravitz S."/>
            <person name="Halpern A."/>
            <person name="Remington K."/>
            <person name="Beeson K."/>
            <person name="Tran B."/>
            <person name="Rogers Y.-H."/>
            <person name="Friedman R."/>
            <person name="Venter J.C."/>
        </authorList>
    </citation>
    <scope>NUCLEOTIDE SEQUENCE [LARGE SCALE GENOMIC DNA]</scope>
    <source>
        <strain evidence="4 5">RED65</strain>
    </source>
</reference>
<dbReference type="CDD" id="cd01448">
    <property type="entry name" value="TST_Repeat_1"/>
    <property type="match status" value="1"/>
</dbReference>
<evidence type="ECO:0000256" key="1">
    <source>
        <dbReference type="ARBA" id="ARBA00022737"/>
    </source>
</evidence>
<organism evidence="4 5">
    <name type="scientific">Bermanella marisrubri</name>
    <dbReference type="NCBI Taxonomy" id="207949"/>
    <lineage>
        <taxon>Bacteria</taxon>
        <taxon>Pseudomonadati</taxon>
        <taxon>Pseudomonadota</taxon>
        <taxon>Gammaproteobacteria</taxon>
        <taxon>Oceanospirillales</taxon>
        <taxon>Oceanospirillaceae</taxon>
        <taxon>Bermanella</taxon>
    </lineage>
</organism>
<evidence type="ECO:0000313" key="5">
    <source>
        <dbReference type="Proteomes" id="UP000004263"/>
    </source>
</evidence>
<gene>
    <name evidence="4" type="ORF">RED65_15748</name>
</gene>
<dbReference type="SUPFAM" id="SSF52821">
    <property type="entry name" value="Rhodanese/Cell cycle control phosphatase"/>
    <property type="match status" value="2"/>
</dbReference>
<name>Q1N257_9GAMM</name>